<gene>
    <name evidence="2" type="ORF">PIB30_115172</name>
</gene>
<dbReference type="Proteomes" id="UP001341840">
    <property type="component" value="Unassembled WGS sequence"/>
</dbReference>
<dbReference type="EMBL" id="JASCZI010011969">
    <property type="protein sequence ID" value="MED6117985.1"/>
    <property type="molecule type" value="Genomic_DNA"/>
</dbReference>
<name>A0ABU6R0S9_9FABA</name>
<evidence type="ECO:0000313" key="2">
    <source>
        <dbReference type="EMBL" id="MED6117985.1"/>
    </source>
</evidence>
<feature type="region of interest" description="Disordered" evidence="1">
    <location>
        <begin position="1"/>
        <end position="68"/>
    </location>
</feature>
<protein>
    <submittedName>
        <fullName evidence="2">Uncharacterized protein</fullName>
    </submittedName>
</protein>
<keyword evidence="3" id="KW-1185">Reference proteome</keyword>
<feature type="compositionally biased region" description="Low complexity" evidence="1">
    <location>
        <begin position="54"/>
        <end position="68"/>
    </location>
</feature>
<feature type="compositionally biased region" description="Polar residues" evidence="1">
    <location>
        <begin position="37"/>
        <end position="46"/>
    </location>
</feature>
<proteinExistence type="predicted"/>
<organism evidence="2 3">
    <name type="scientific">Stylosanthes scabra</name>
    <dbReference type="NCBI Taxonomy" id="79078"/>
    <lineage>
        <taxon>Eukaryota</taxon>
        <taxon>Viridiplantae</taxon>
        <taxon>Streptophyta</taxon>
        <taxon>Embryophyta</taxon>
        <taxon>Tracheophyta</taxon>
        <taxon>Spermatophyta</taxon>
        <taxon>Magnoliopsida</taxon>
        <taxon>eudicotyledons</taxon>
        <taxon>Gunneridae</taxon>
        <taxon>Pentapetalae</taxon>
        <taxon>rosids</taxon>
        <taxon>fabids</taxon>
        <taxon>Fabales</taxon>
        <taxon>Fabaceae</taxon>
        <taxon>Papilionoideae</taxon>
        <taxon>50 kb inversion clade</taxon>
        <taxon>dalbergioids sensu lato</taxon>
        <taxon>Dalbergieae</taxon>
        <taxon>Pterocarpus clade</taxon>
        <taxon>Stylosanthes</taxon>
    </lineage>
</organism>
<evidence type="ECO:0000313" key="3">
    <source>
        <dbReference type="Proteomes" id="UP001341840"/>
    </source>
</evidence>
<comment type="caution">
    <text evidence="2">The sequence shown here is derived from an EMBL/GenBank/DDBJ whole genome shotgun (WGS) entry which is preliminary data.</text>
</comment>
<accession>A0ABU6R0S9</accession>
<feature type="non-terminal residue" evidence="2">
    <location>
        <position position="82"/>
    </location>
</feature>
<evidence type="ECO:0000256" key="1">
    <source>
        <dbReference type="SAM" id="MobiDB-lite"/>
    </source>
</evidence>
<reference evidence="2 3" key="1">
    <citation type="journal article" date="2023" name="Plants (Basel)">
        <title>Bridging the Gap: Combining Genomics and Transcriptomics Approaches to Understand Stylosanthes scabra, an Orphan Legume from the Brazilian Caatinga.</title>
        <authorList>
            <person name="Ferreira-Neto J.R.C."/>
            <person name="da Silva M.D."/>
            <person name="Binneck E."/>
            <person name="de Melo N.F."/>
            <person name="da Silva R.H."/>
            <person name="de Melo A.L.T.M."/>
            <person name="Pandolfi V."/>
            <person name="Bustamante F.O."/>
            <person name="Brasileiro-Vidal A.C."/>
            <person name="Benko-Iseppon A.M."/>
        </authorList>
    </citation>
    <scope>NUCLEOTIDE SEQUENCE [LARGE SCALE GENOMIC DNA]</scope>
    <source>
        <tissue evidence="2">Leaves</tissue>
    </source>
</reference>
<sequence>MAKLHEQKHAAALGLSKTGSTRNQAHFHNPNRFVPNRTLNPISSNMRAAPSVNPSSPTPMTTPLTTPFKKLTTAEIRLRREK</sequence>
<feature type="compositionally biased region" description="Polar residues" evidence="1">
    <location>
        <begin position="17"/>
        <end position="26"/>
    </location>
</feature>